<feature type="non-terminal residue" evidence="2">
    <location>
        <position position="1"/>
    </location>
</feature>
<dbReference type="Pfam" id="PF02515">
    <property type="entry name" value="CoA_transf_3"/>
    <property type="match status" value="1"/>
</dbReference>
<dbReference type="PANTHER" id="PTHR48207:SF3">
    <property type="entry name" value="SUCCINATE--HYDROXYMETHYLGLUTARATE COA-TRANSFERASE"/>
    <property type="match status" value="1"/>
</dbReference>
<evidence type="ECO:0008006" key="3">
    <source>
        <dbReference type="Google" id="ProtNLM"/>
    </source>
</evidence>
<evidence type="ECO:0000313" key="2">
    <source>
        <dbReference type="EMBL" id="SVD78816.1"/>
    </source>
</evidence>
<proteinExistence type="predicted"/>
<dbReference type="Gene3D" id="3.40.50.10540">
    <property type="entry name" value="Crotonobetainyl-coa:carnitine coa-transferase, domain 1"/>
    <property type="match status" value="1"/>
</dbReference>
<dbReference type="InterPro" id="IPR023606">
    <property type="entry name" value="CoA-Trfase_III_dom_1_sf"/>
</dbReference>
<reference evidence="2" key="1">
    <citation type="submission" date="2018-05" db="EMBL/GenBank/DDBJ databases">
        <authorList>
            <person name="Lanie J.A."/>
            <person name="Ng W.-L."/>
            <person name="Kazmierczak K.M."/>
            <person name="Andrzejewski T.M."/>
            <person name="Davidsen T.M."/>
            <person name="Wayne K.J."/>
            <person name="Tettelin H."/>
            <person name="Glass J.I."/>
            <person name="Rusch D."/>
            <person name="Podicherti R."/>
            <person name="Tsui H.-C.T."/>
            <person name="Winkler M.E."/>
        </authorList>
    </citation>
    <scope>NUCLEOTIDE SEQUENCE</scope>
</reference>
<accession>A0A382Y683</accession>
<dbReference type="AlphaFoldDB" id="A0A382Y683"/>
<dbReference type="SUPFAM" id="SSF89796">
    <property type="entry name" value="CoA-transferase family III (CaiB/BaiF)"/>
    <property type="match status" value="1"/>
</dbReference>
<gene>
    <name evidence="2" type="ORF">METZ01_LOCUS431670</name>
</gene>
<dbReference type="EMBL" id="UINC01173296">
    <property type="protein sequence ID" value="SVD78816.1"/>
    <property type="molecule type" value="Genomic_DNA"/>
</dbReference>
<keyword evidence="1" id="KW-0808">Transferase</keyword>
<evidence type="ECO:0000256" key="1">
    <source>
        <dbReference type="ARBA" id="ARBA00022679"/>
    </source>
</evidence>
<dbReference type="InterPro" id="IPR003673">
    <property type="entry name" value="CoA-Trfase_fam_III"/>
</dbReference>
<sequence>LKQIIGCLGTAETCPQNHVNTPLTSRGEKMPEPNRLPLPLKGIRILDATHIVAGPFCSLILADMGAEVIKIERPRTGDLARERGPFITSPNGGQVSSRYLGINRNKKSVTLDLRNPKCKNAFEKLVGSSDVLLDNWGPGAFNRLGLDYEHLKTINPKLVYTTITGYGDSEQLRGPYSKWPANNLSIQGMSGWMELTGDPEGAPQSVGDNIGDSIPGLWTALGIVLALETRRQTGIGQHVDMAMYECMVTHTISNMNSYQVDGQNPG</sequence>
<protein>
    <recommendedName>
        <fullName evidence="3">CoA transferase</fullName>
    </recommendedName>
</protein>
<dbReference type="GO" id="GO:0008410">
    <property type="term" value="F:CoA-transferase activity"/>
    <property type="evidence" value="ECO:0007669"/>
    <property type="project" value="TreeGrafter"/>
</dbReference>
<dbReference type="InterPro" id="IPR050483">
    <property type="entry name" value="CoA-transferase_III_domain"/>
</dbReference>
<feature type="non-terminal residue" evidence="2">
    <location>
        <position position="266"/>
    </location>
</feature>
<name>A0A382Y683_9ZZZZ</name>
<dbReference type="PANTHER" id="PTHR48207">
    <property type="entry name" value="SUCCINATE--HYDROXYMETHYLGLUTARATE COA-TRANSFERASE"/>
    <property type="match status" value="1"/>
</dbReference>
<organism evidence="2">
    <name type="scientific">marine metagenome</name>
    <dbReference type="NCBI Taxonomy" id="408172"/>
    <lineage>
        <taxon>unclassified sequences</taxon>
        <taxon>metagenomes</taxon>
        <taxon>ecological metagenomes</taxon>
    </lineage>
</organism>